<evidence type="ECO:0000256" key="4">
    <source>
        <dbReference type="ARBA" id="ARBA00022840"/>
    </source>
</evidence>
<dbReference type="AlphaFoldDB" id="A0A3R8LJS4"/>
<dbReference type="SUPFAM" id="SSF52540">
    <property type="entry name" value="P-loop containing nucleoside triphosphate hydrolases"/>
    <property type="match status" value="1"/>
</dbReference>
<evidence type="ECO:0000256" key="1">
    <source>
        <dbReference type="ARBA" id="ARBA00005417"/>
    </source>
</evidence>
<comment type="caution">
    <text evidence="6">The sequence shown here is derived from an EMBL/GenBank/DDBJ whole genome shotgun (WGS) entry which is preliminary data.</text>
</comment>
<evidence type="ECO:0000313" key="6">
    <source>
        <dbReference type="EMBL" id="RRK34845.1"/>
    </source>
</evidence>
<dbReference type="InterPro" id="IPR003439">
    <property type="entry name" value="ABC_transporter-like_ATP-bd"/>
</dbReference>
<dbReference type="GO" id="GO:0005524">
    <property type="term" value="F:ATP binding"/>
    <property type="evidence" value="ECO:0007669"/>
    <property type="project" value="UniProtKB-KW"/>
</dbReference>
<protein>
    <submittedName>
        <fullName evidence="6">ABC transporter ATP-binding protein</fullName>
    </submittedName>
</protein>
<dbReference type="InterPro" id="IPR027417">
    <property type="entry name" value="P-loop_NTPase"/>
</dbReference>
<dbReference type="Gene3D" id="3.40.50.300">
    <property type="entry name" value="P-loop containing nucleotide triphosphate hydrolases"/>
    <property type="match status" value="1"/>
</dbReference>
<dbReference type="InterPro" id="IPR003593">
    <property type="entry name" value="AAA+_ATPase"/>
</dbReference>
<evidence type="ECO:0000256" key="3">
    <source>
        <dbReference type="ARBA" id="ARBA00022741"/>
    </source>
</evidence>
<evidence type="ECO:0000313" key="7">
    <source>
        <dbReference type="Proteomes" id="UP000274920"/>
    </source>
</evidence>
<keyword evidence="2" id="KW-0813">Transport</keyword>
<dbReference type="RefSeq" id="WP_125130038.1">
    <property type="nucleotide sequence ID" value="NZ_RHJS01000002.1"/>
</dbReference>
<evidence type="ECO:0000259" key="5">
    <source>
        <dbReference type="PROSITE" id="PS50893"/>
    </source>
</evidence>
<sequence length="306" mass="34318">MNEAVIEARDITKQYKDLTALDHVDITVRRGEIYGLIGDNGAGKSTFLKIAAGQIFPTGGYLRLFGNEDEKAVQKSRSRMGAIVENAGFFPKMSVEKNLEYYRIQRGIPGKETVESVLRTVNLLEKRRVKCEKLSMGMKQRFGLALALLGEPELLLLDEPINGLDPSGIIEMRELLLKLNQEKRITILLSSHILSELEQIATMYGFLSRGGVLEEISAQALREKCAGCIDLRLTEPEKYAAVLEKELPGTAYQVLQDQTIRITNPGQESARYGRLAYEHGIGVQGLDERHMSLEDYYVNIKNRGKL</sequence>
<dbReference type="Proteomes" id="UP000274920">
    <property type="component" value="Unassembled WGS sequence"/>
</dbReference>
<keyword evidence="7" id="KW-1185">Reference proteome</keyword>
<keyword evidence="3" id="KW-0547">Nucleotide-binding</keyword>
<comment type="similarity">
    <text evidence="1">Belongs to the ABC transporter superfamily.</text>
</comment>
<dbReference type="EMBL" id="RHJS01000002">
    <property type="protein sequence ID" value="RRK34845.1"/>
    <property type="molecule type" value="Genomic_DNA"/>
</dbReference>
<dbReference type="SMART" id="SM00382">
    <property type="entry name" value="AAA"/>
    <property type="match status" value="1"/>
</dbReference>
<feature type="domain" description="ABC transporter" evidence="5">
    <location>
        <begin position="6"/>
        <end position="234"/>
    </location>
</feature>
<dbReference type="PANTHER" id="PTHR43335:SF8">
    <property type="entry name" value="ABC TRANSPORTER, ATP-BINDING PROTEIN"/>
    <property type="match status" value="1"/>
</dbReference>
<dbReference type="Pfam" id="PF00005">
    <property type="entry name" value="ABC_tran"/>
    <property type="match status" value="1"/>
</dbReference>
<evidence type="ECO:0000256" key="2">
    <source>
        <dbReference type="ARBA" id="ARBA00022448"/>
    </source>
</evidence>
<keyword evidence="4 6" id="KW-0067">ATP-binding</keyword>
<dbReference type="PROSITE" id="PS50893">
    <property type="entry name" value="ABC_TRANSPORTER_2"/>
    <property type="match status" value="1"/>
</dbReference>
<dbReference type="PANTHER" id="PTHR43335">
    <property type="entry name" value="ABC TRANSPORTER, ATP-BINDING PROTEIN"/>
    <property type="match status" value="1"/>
</dbReference>
<dbReference type="GO" id="GO:0016887">
    <property type="term" value="F:ATP hydrolysis activity"/>
    <property type="evidence" value="ECO:0007669"/>
    <property type="project" value="InterPro"/>
</dbReference>
<gene>
    <name evidence="6" type="ORF">EBB54_28530</name>
</gene>
<name>A0A3R8LJS4_9FIRM</name>
<proteinExistence type="inferred from homology"/>
<reference evidence="6" key="1">
    <citation type="submission" date="2018-10" db="EMBL/GenBank/DDBJ databases">
        <title>Schaedlerella arabinophila gen. nov. sp. nov., isolated from the mouse intestinal tract and comparative analysis with the genome of the closely related altered Schaedler flora strain ASF502.</title>
        <authorList>
            <person name="Miyake S."/>
            <person name="Soh M."/>
            <person name="Seedorf H."/>
        </authorList>
    </citation>
    <scope>NUCLEOTIDE SEQUENCE [LARGE SCALE GENOMIC DNA]</scope>
    <source>
        <strain evidence="6">DSM 106076</strain>
    </source>
</reference>
<accession>A0A3R8LJS4</accession>
<organism evidence="6 7">
    <name type="scientific">Schaedlerella arabinosiphila</name>
    <dbReference type="NCBI Taxonomy" id="2044587"/>
    <lineage>
        <taxon>Bacteria</taxon>
        <taxon>Bacillati</taxon>
        <taxon>Bacillota</taxon>
        <taxon>Clostridia</taxon>
        <taxon>Lachnospirales</taxon>
        <taxon>Lachnospiraceae</taxon>
        <taxon>Schaedlerella</taxon>
    </lineage>
</organism>